<comment type="caution">
    <text evidence="2">The sequence shown here is derived from an EMBL/GenBank/DDBJ whole genome shotgun (WGS) entry which is preliminary data.</text>
</comment>
<dbReference type="InterPro" id="IPR003331">
    <property type="entry name" value="UDP_GlcNAc_Epimerase_2_dom"/>
</dbReference>
<dbReference type="EMBL" id="JAVALS010000004">
    <property type="protein sequence ID" value="MDP5227247.1"/>
    <property type="molecule type" value="Genomic_DNA"/>
</dbReference>
<keyword evidence="3" id="KW-1185">Reference proteome</keyword>
<organism evidence="2 3">
    <name type="scientific">Arthrobacter horti</name>
    <dbReference type="NCBI Taxonomy" id="3068273"/>
    <lineage>
        <taxon>Bacteria</taxon>
        <taxon>Bacillati</taxon>
        <taxon>Actinomycetota</taxon>
        <taxon>Actinomycetes</taxon>
        <taxon>Micrococcales</taxon>
        <taxon>Micrococcaceae</taxon>
        <taxon>Arthrobacter</taxon>
    </lineage>
</organism>
<evidence type="ECO:0000259" key="1">
    <source>
        <dbReference type="Pfam" id="PF02350"/>
    </source>
</evidence>
<dbReference type="Pfam" id="PF02350">
    <property type="entry name" value="Epimerase_2"/>
    <property type="match status" value="1"/>
</dbReference>
<dbReference type="InterPro" id="IPR020004">
    <property type="entry name" value="UDP-GlcNAc_Epase"/>
</dbReference>
<accession>A0ABT9INT8</accession>
<feature type="domain" description="UDP-N-acetylglucosamine 2-epimerase" evidence="1">
    <location>
        <begin position="84"/>
        <end position="367"/>
    </location>
</feature>
<dbReference type="EC" id="3.2.1.183" evidence="2"/>
<dbReference type="SUPFAM" id="SSF53756">
    <property type="entry name" value="UDP-Glycosyltransferase/glycogen phosphorylase"/>
    <property type="match status" value="1"/>
</dbReference>
<dbReference type="InterPro" id="IPR029767">
    <property type="entry name" value="WecB-like"/>
</dbReference>
<dbReference type="NCBIfam" id="TIGR03568">
    <property type="entry name" value="NeuC_NnaA"/>
    <property type="match status" value="1"/>
</dbReference>
<keyword evidence="2" id="KW-0378">Hydrolase</keyword>
<name>A0ABT9INT8_9MICC</name>
<dbReference type="GO" id="GO:0016798">
    <property type="term" value="F:hydrolase activity, acting on glycosyl bonds"/>
    <property type="evidence" value="ECO:0007669"/>
    <property type="project" value="UniProtKB-KW"/>
</dbReference>
<keyword evidence="2" id="KW-0326">Glycosidase</keyword>
<evidence type="ECO:0000313" key="2">
    <source>
        <dbReference type="EMBL" id="MDP5227247.1"/>
    </source>
</evidence>
<reference evidence="2 3" key="1">
    <citation type="submission" date="2023-08" db="EMBL/GenBank/DDBJ databases">
        <title>Arthrobacter horti sp. nov., isolated from forest soil.</title>
        <authorList>
            <person name="Park M."/>
        </authorList>
    </citation>
    <scope>NUCLEOTIDE SEQUENCE [LARGE SCALE GENOMIC DNA]</scope>
    <source>
        <strain evidence="2 3">YJM1</strain>
    </source>
</reference>
<evidence type="ECO:0000313" key="3">
    <source>
        <dbReference type="Proteomes" id="UP001232725"/>
    </source>
</evidence>
<gene>
    <name evidence="2" type="primary">neuC</name>
    <name evidence="2" type="ORF">Q9R02_08800</name>
</gene>
<sequence length="389" mass="41181">MRVLAFVGTRADLFPLGPVLVALSRDPAVELHVATAIGFAPGSAPLRLLEAGLEDGGFVHHDLGLHLEELNPGTQTCAGAELSAAVAGLAGSLLPDAVVVLGDRWELLYVLPPFILRGIRLIHLHGGEVTEGALDERVRHAVTKLADQHCVSTVQAARRVAQLGESADRIHRTGAPGLDRFADPVPLSPEEFEGEFGAPLTRPLILATYHPPTAEMPTGVGALAAQVFEESVRAAGTVILTYPGFDAGREEIIALLRELDARELRGVIVRESLGPLYPRVMATVDAVVGNSSSGILEAASFGVPVVDVGDRQRGREHGANVVHAPDERTDIRASIEKVLTPEFREMSRGVTNPYGNSHAAGLIEKVILESPATGLSKAFVDRSIGDSQA</sequence>
<proteinExistence type="predicted"/>
<dbReference type="Proteomes" id="UP001232725">
    <property type="component" value="Unassembled WGS sequence"/>
</dbReference>
<dbReference type="RefSeq" id="WP_305996293.1">
    <property type="nucleotide sequence ID" value="NZ_JAVALS010000004.1"/>
</dbReference>
<dbReference type="PANTHER" id="PTHR43174">
    <property type="entry name" value="UDP-N-ACETYLGLUCOSAMINE 2-EPIMERASE"/>
    <property type="match status" value="1"/>
</dbReference>
<protein>
    <submittedName>
        <fullName evidence="2">UDP-N-acetylglucosamine 2-epimerase</fullName>
        <ecNumber evidence="2">3.2.1.183</ecNumber>
    </submittedName>
</protein>
<dbReference type="PANTHER" id="PTHR43174:SF3">
    <property type="entry name" value="UDP-N-ACETYLGLUCOSAMINE 2-EPIMERASE"/>
    <property type="match status" value="1"/>
</dbReference>
<dbReference type="Gene3D" id="3.40.50.2000">
    <property type="entry name" value="Glycogen Phosphorylase B"/>
    <property type="match status" value="2"/>
</dbReference>